<comment type="subcellular location">
    <subcellularLocation>
        <location evidence="1">Cell membrane</location>
        <topology evidence="1">Multi-pass membrane protein</topology>
    </subcellularLocation>
</comment>
<feature type="transmembrane region" description="Helical" evidence="6">
    <location>
        <begin position="166"/>
        <end position="190"/>
    </location>
</feature>
<comment type="caution">
    <text evidence="7">The sequence shown here is derived from an EMBL/GenBank/DDBJ whole genome shotgun (WGS) entry which is preliminary data.</text>
</comment>
<evidence type="ECO:0008006" key="9">
    <source>
        <dbReference type="Google" id="ProtNLM"/>
    </source>
</evidence>
<evidence type="ECO:0000313" key="8">
    <source>
        <dbReference type="Proteomes" id="UP000238954"/>
    </source>
</evidence>
<keyword evidence="5 6" id="KW-0472">Membrane</keyword>
<feature type="transmembrane region" description="Helical" evidence="6">
    <location>
        <begin position="389"/>
        <end position="409"/>
    </location>
</feature>
<reference evidence="8" key="1">
    <citation type="submission" date="2017-11" db="EMBL/GenBank/DDBJ databases">
        <title>The complete genome sequence of Sphingopyxis pomeranensis sp. nov. strain WS5A3p.</title>
        <authorList>
            <person name="Kaminski M.A."/>
        </authorList>
    </citation>
    <scope>NUCLEOTIDE SEQUENCE [LARGE SCALE GENOMIC DNA]</scope>
    <source>
        <strain evidence="8">WS5A3p</strain>
    </source>
</reference>
<dbReference type="PANTHER" id="PTHR30250">
    <property type="entry name" value="PST FAMILY PREDICTED COLANIC ACID TRANSPORTER"/>
    <property type="match status" value="1"/>
</dbReference>
<feature type="transmembrane region" description="Helical" evidence="6">
    <location>
        <begin position="71"/>
        <end position="97"/>
    </location>
</feature>
<evidence type="ECO:0000256" key="5">
    <source>
        <dbReference type="ARBA" id="ARBA00023136"/>
    </source>
</evidence>
<organism evidence="7 8">
    <name type="scientific">Sphingopyxis lindanitolerans</name>
    <dbReference type="NCBI Taxonomy" id="2054227"/>
    <lineage>
        <taxon>Bacteria</taxon>
        <taxon>Pseudomonadati</taxon>
        <taxon>Pseudomonadota</taxon>
        <taxon>Alphaproteobacteria</taxon>
        <taxon>Sphingomonadales</taxon>
        <taxon>Sphingomonadaceae</taxon>
        <taxon>Sphingopyxis</taxon>
    </lineage>
</organism>
<keyword evidence="4 6" id="KW-1133">Transmembrane helix</keyword>
<dbReference type="PANTHER" id="PTHR30250:SF31">
    <property type="entry name" value="INNER MEMBRANE PROTEIN YGHQ"/>
    <property type="match status" value="1"/>
</dbReference>
<evidence type="ECO:0000256" key="1">
    <source>
        <dbReference type="ARBA" id="ARBA00004651"/>
    </source>
</evidence>
<dbReference type="EMBL" id="PHFW01000003">
    <property type="protein sequence ID" value="PQM27165.1"/>
    <property type="molecule type" value="Genomic_DNA"/>
</dbReference>
<evidence type="ECO:0000256" key="6">
    <source>
        <dbReference type="SAM" id="Phobius"/>
    </source>
</evidence>
<dbReference type="Proteomes" id="UP000238954">
    <property type="component" value="Chromosome"/>
</dbReference>
<feature type="transmembrane region" description="Helical" evidence="6">
    <location>
        <begin position="29"/>
        <end position="50"/>
    </location>
</feature>
<gene>
    <name evidence="7" type="ORF">CVO77_12595</name>
</gene>
<evidence type="ECO:0000256" key="3">
    <source>
        <dbReference type="ARBA" id="ARBA00022692"/>
    </source>
</evidence>
<dbReference type="OrthoDB" id="7183296at2"/>
<feature type="transmembrane region" description="Helical" evidence="6">
    <location>
        <begin position="319"/>
        <end position="339"/>
    </location>
</feature>
<feature type="transmembrane region" description="Helical" evidence="6">
    <location>
        <begin position="351"/>
        <end position="377"/>
    </location>
</feature>
<feature type="transmembrane region" description="Helical" evidence="6">
    <location>
        <begin position="291"/>
        <end position="313"/>
    </location>
</feature>
<keyword evidence="2" id="KW-1003">Cell membrane</keyword>
<proteinExistence type="predicted"/>
<feature type="transmembrane region" description="Helical" evidence="6">
    <location>
        <begin position="138"/>
        <end position="160"/>
    </location>
</feature>
<keyword evidence="8" id="KW-1185">Reference proteome</keyword>
<accession>A0A2S8B444</accession>
<sequence length="416" mass="42903">MLGGKAAAGLISLIYVVAAARILGPEQYGVLVLVNYFAMLVGGLIAFPGWHAIVRYGVQPAENDHAKLIRLLRFVGAIELAAGLVAVIVAAIAVPIVGPLLGWSQDAQALAIPYCFAVLATVRATPGGYLQILRRFDLLALHNIVTPVMRLLGTLVVIAFDLGLTAFLVAWLVAALVEGISLWVAAIYLARRHMLDEPLLGAVADARREHDGLGRFMLTANADIMLGDLTGRLTPLIVGAMLGPAAAGLYSIAHRATIVISQPAQILGQAAYAELARLAADGRARIAIRHALARCVGIALATALPLVLLLALFSREVAVLIGGSAYAGAATVMIWLTLARVVAMAGPPTSAALIALGHPGLSVGGNLVAGLGLLPLLPFFTGSAGLAGAGYLALLQAVIAAALLGSALWRVTARAS</sequence>
<name>A0A2S8B444_9SPHN</name>
<evidence type="ECO:0000256" key="4">
    <source>
        <dbReference type="ARBA" id="ARBA00022989"/>
    </source>
</evidence>
<dbReference type="Pfam" id="PF13440">
    <property type="entry name" value="Polysacc_synt_3"/>
    <property type="match status" value="1"/>
</dbReference>
<dbReference type="GO" id="GO:0005886">
    <property type="term" value="C:plasma membrane"/>
    <property type="evidence" value="ECO:0007669"/>
    <property type="project" value="UniProtKB-SubCell"/>
</dbReference>
<keyword evidence="3 6" id="KW-0812">Transmembrane</keyword>
<protein>
    <recommendedName>
        <fullName evidence="9">Polysaccharide biosynthesis protein</fullName>
    </recommendedName>
</protein>
<evidence type="ECO:0000313" key="7">
    <source>
        <dbReference type="EMBL" id="PQM27165.1"/>
    </source>
</evidence>
<evidence type="ECO:0000256" key="2">
    <source>
        <dbReference type="ARBA" id="ARBA00022475"/>
    </source>
</evidence>
<dbReference type="InterPro" id="IPR050833">
    <property type="entry name" value="Poly_Biosynth_Transport"/>
</dbReference>
<dbReference type="AlphaFoldDB" id="A0A2S8B444"/>